<comment type="caution">
    <text evidence="2">The sequence shown here is derived from an EMBL/GenBank/DDBJ whole genome shotgun (WGS) entry which is preliminary data.</text>
</comment>
<feature type="signal peptide" evidence="1">
    <location>
        <begin position="1"/>
        <end position="39"/>
    </location>
</feature>
<accession>A0A6I4M367</accession>
<evidence type="ECO:0000313" key="3">
    <source>
        <dbReference type="Proteomes" id="UP000471147"/>
    </source>
</evidence>
<dbReference type="RefSeq" id="WP_160353516.1">
    <property type="nucleotide sequence ID" value="NZ_SDWJ01000001.1"/>
</dbReference>
<evidence type="ECO:0000256" key="1">
    <source>
        <dbReference type="SAM" id="SignalP"/>
    </source>
</evidence>
<gene>
    <name evidence="2" type="ORF">EUU23_03430</name>
</gene>
<dbReference type="Proteomes" id="UP000471147">
    <property type="component" value="Unassembled WGS sequence"/>
</dbReference>
<feature type="chain" id="PRO_5026329984" evidence="1">
    <location>
        <begin position="40"/>
        <end position="339"/>
    </location>
</feature>
<dbReference type="NCBIfam" id="TIGR01451">
    <property type="entry name" value="B_ant_repeat"/>
    <property type="match status" value="1"/>
</dbReference>
<reference evidence="2 3" key="1">
    <citation type="submission" date="2019-01" db="EMBL/GenBank/DDBJ databases">
        <title>Sphingorhabdus lacus sp.nov., isolated from an oligotrophic freshwater lake.</title>
        <authorList>
            <person name="Park M."/>
        </authorList>
    </citation>
    <scope>NUCLEOTIDE SEQUENCE [LARGE SCALE GENOMIC DNA]</scope>
    <source>
        <strain evidence="2 3">IMCC26285</strain>
    </source>
</reference>
<dbReference type="EMBL" id="SDWJ01000001">
    <property type="protein sequence ID" value="MVZ96755.1"/>
    <property type="molecule type" value="Genomic_DNA"/>
</dbReference>
<dbReference type="AlphaFoldDB" id="A0A6I4M367"/>
<proteinExistence type="predicted"/>
<sequence length="339" mass="34104">MKTRYHIRPRHNIRPQSCIYALLASISVAVFSLPNAAHAAGTLAGTDIQNVASATFDTAAGPVTIQSNTVTIKVDELLDVTVSSTDPGDVITSPGQTSNVQRFRVSNTGNGDEAFALTATVANGGDDFDPSLQQIVIDANGNGVFDAGVDVVYTAGVNEPVIAPDQNITVFVITSTPAGVVDTNRANVSIVAAAVTGTGAPGTSFANAGQGGGNAVVGPTGAQSSASGFLAVQATSVTLNKTATILDPFGGNRPVPGAIVTYSLVATVAGTGLLNNLVITDPIPVGSQYQPASLTLEATALTDAADADAGNFNGTRISVAAGNVPAGQTRTVTFKVLIP</sequence>
<keyword evidence="3" id="KW-1185">Reference proteome</keyword>
<dbReference type="OrthoDB" id="8455960at2"/>
<protein>
    <submittedName>
        <fullName evidence="2">DUF11 domain-containing protein</fullName>
    </submittedName>
</protein>
<dbReference type="InterPro" id="IPR047589">
    <property type="entry name" value="DUF11_rpt"/>
</dbReference>
<name>A0A6I4M367_9SPHN</name>
<keyword evidence="1" id="KW-0732">Signal</keyword>
<evidence type="ECO:0000313" key="2">
    <source>
        <dbReference type="EMBL" id="MVZ96755.1"/>
    </source>
</evidence>
<organism evidence="2 3">
    <name type="scientific">Sphingorhabdus profundilacus</name>
    <dbReference type="NCBI Taxonomy" id="2509718"/>
    <lineage>
        <taxon>Bacteria</taxon>
        <taxon>Pseudomonadati</taxon>
        <taxon>Pseudomonadota</taxon>
        <taxon>Alphaproteobacteria</taxon>
        <taxon>Sphingomonadales</taxon>
        <taxon>Sphingomonadaceae</taxon>
        <taxon>Sphingorhabdus</taxon>
    </lineage>
</organism>